<dbReference type="RefSeq" id="WP_100699777.1">
    <property type="nucleotide sequence ID" value="NZ_MLFP01000020.1"/>
</dbReference>
<dbReference type="GO" id="GO:0016123">
    <property type="term" value="P:xanthophyll biosynthetic process"/>
    <property type="evidence" value="ECO:0007669"/>
    <property type="project" value="TreeGrafter"/>
</dbReference>
<keyword evidence="8" id="KW-1185">Reference proteome</keyword>
<dbReference type="PANTHER" id="PTHR31899:SF9">
    <property type="entry name" value="BETA-CAROTENE 3-HYDROXYLASE 1, CHLOROPLASTIC"/>
    <property type="match status" value="1"/>
</dbReference>
<dbReference type="InterPro" id="IPR006694">
    <property type="entry name" value="Fatty_acid_hydroxylase"/>
</dbReference>
<dbReference type="EMBL" id="PIQI01000001">
    <property type="protein sequence ID" value="PJZ07567.1"/>
    <property type="molecule type" value="Genomic_DNA"/>
</dbReference>
<dbReference type="GO" id="GO:0016119">
    <property type="term" value="P:carotene metabolic process"/>
    <property type="evidence" value="ECO:0007669"/>
    <property type="project" value="TreeGrafter"/>
</dbReference>
<feature type="transmembrane region" description="Helical" evidence="5">
    <location>
        <begin position="50"/>
        <end position="70"/>
    </location>
</feature>
<comment type="caution">
    <text evidence="7">The sequence shown here is derived from an EMBL/GenBank/DDBJ whole genome shotgun (WGS) entry which is preliminary data.</text>
</comment>
<evidence type="ECO:0000256" key="1">
    <source>
        <dbReference type="ARBA" id="ARBA00009324"/>
    </source>
</evidence>
<dbReference type="AlphaFoldDB" id="A0A2M9WJ83"/>
<dbReference type="Pfam" id="PF04116">
    <property type="entry name" value="FA_hydroxylase"/>
    <property type="match status" value="1"/>
</dbReference>
<accession>A0A2M9WJ83</accession>
<dbReference type="GO" id="GO:0005506">
    <property type="term" value="F:iron ion binding"/>
    <property type="evidence" value="ECO:0007669"/>
    <property type="project" value="InterPro"/>
</dbReference>
<feature type="transmembrane region" description="Helical" evidence="5">
    <location>
        <begin position="6"/>
        <end position="29"/>
    </location>
</feature>
<dbReference type="PANTHER" id="PTHR31899">
    <property type="entry name" value="BETA-CAROTENE 3-HYDROXYLASE 1, CHLOROPLASTIC"/>
    <property type="match status" value="1"/>
</dbReference>
<evidence type="ECO:0000256" key="5">
    <source>
        <dbReference type="SAM" id="Phobius"/>
    </source>
</evidence>
<evidence type="ECO:0000313" key="8">
    <source>
        <dbReference type="Proteomes" id="UP000232062"/>
    </source>
</evidence>
<dbReference type="STRING" id="1076549.HA45_19735"/>
<protein>
    <submittedName>
        <fullName evidence="7">Beta-carotene hydroxylase</fullName>
    </submittedName>
</protein>
<feature type="domain" description="Fatty acid hydroxylase" evidence="6">
    <location>
        <begin position="11"/>
        <end position="136"/>
    </location>
</feature>
<dbReference type="GO" id="GO:0010291">
    <property type="term" value="F:beta-carotene 3-hydroxylase activity"/>
    <property type="evidence" value="ECO:0007669"/>
    <property type="project" value="TreeGrafter"/>
</dbReference>
<keyword evidence="5" id="KW-1133">Transmembrane helix</keyword>
<keyword evidence="2" id="KW-0125">Carotenoid biosynthesis</keyword>
<organism evidence="7 8">
    <name type="scientific">Pantoea rodasii</name>
    <dbReference type="NCBI Taxonomy" id="1076549"/>
    <lineage>
        <taxon>Bacteria</taxon>
        <taxon>Pseudomonadati</taxon>
        <taxon>Pseudomonadota</taxon>
        <taxon>Gammaproteobacteria</taxon>
        <taxon>Enterobacterales</taxon>
        <taxon>Erwiniaceae</taxon>
        <taxon>Pantoea</taxon>
    </lineage>
</organism>
<keyword evidence="5" id="KW-0472">Membrane</keyword>
<dbReference type="Proteomes" id="UP000232062">
    <property type="component" value="Unassembled WGS sequence"/>
</dbReference>
<evidence type="ECO:0000256" key="3">
    <source>
        <dbReference type="ARBA" id="ARBA00023002"/>
    </source>
</evidence>
<keyword evidence="5" id="KW-0812">Transmembrane</keyword>
<reference evidence="7 8" key="1">
    <citation type="submission" date="2017-11" db="EMBL/GenBank/DDBJ databases">
        <title>The genome sequence of Pantoea rodasii DSM 26611.</title>
        <authorList>
            <person name="Gao J."/>
            <person name="Mao X."/>
            <person name="Sun J."/>
        </authorList>
    </citation>
    <scope>NUCLEOTIDE SEQUENCE [LARGE SCALE GENOMIC DNA]</scope>
    <source>
        <strain evidence="7 8">DSM 26611</strain>
    </source>
</reference>
<feature type="compositionally biased region" description="Polar residues" evidence="4">
    <location>
        <begin position="161"/>
        <end position="183"/>
    </location>
</feature>
<evidence type="ECO:0000259" key="6">
    <source>
        <dbReference type="Pfam" id="PF04116"/>
    </source>
</evidence>
<keyword evidence="3" id="KW-0560">Oxidoreductase</keyword>
<comment type="similarity">
    <text evidence="1">Belongs to the sterol desaturase family.</text>
</comment>
<gene>
    <name evidence="7" type="ORF">PRCB_00245</name>
</gene>
<name>A0A2M9WJ83_9GAMM</name>
<dbReference type="OrthoDB" id="5243888at2"/>
<feature type="region of interest" description="Disordered" evidence="4">
    <location>
        <begin position="160"/>
        <end position="183"/>
    </location>
</feature>
<evidence type="ECO:0000313" key="7">
    <source>
        <dbReference type="EMBL" id="PJZ07567.1"/>
    </source>
</evidence>
<evidence type="ECO:0000256" key="4">
    <source>
        <dbReference type="SAM" id="MobiDB-lite"/>
    </source>
</evidence>
<proteinExistence type="inferred from homology"/>
<dbReference type="InterPro" id="IPR045019">
    <property type="entry name" value="BETA-OHASE-like"/>
</dbReference>
<evidence type="ECO:0000256" key="2">
    <source>
        <dbReference type="ARBA" id="ARBA00022746"/>
    </source>
</evidence>
<sequence>MLWLWNTLILLAAVVVMEVIAALSHKYIMHGWGWGWHLSHHEPHEGKFELNDLYAVVFMFMAIALIYIGVNGYWPLQWIGAGVTLYGALYFMVHDGLVHQRWPFRYIPRKGYLKRLYMAHRMHHAVRGREGCVSFGFLYAPPLHKLQAALRYRHKAASAGAATTPQDVTPDESNAKSAPSQRP</sequence>